<feature type="region of interest" description="Disordered" evidence="7">
    <location>
        <begin position="921"/>
        <end position="942"/>
    </location>
</feature>
<keyword evidence="10" id="KW-1185">Reference proteome</keyword>
<dbReference type="Gene3D" id="1.10.10.10">
    <property type="entry name" value="Winged helix-like DNA-binding domain superfamily/Winged helix DNA-binding domain"/>
    <property type="match status" value="1"/>
</dbReference>
<dbReference type="EMBL" id="JMQI01000050">
    <property type="protein sequence ID" value="KDN19713.1"/>
    <property type="molecule type" value="Genomic_DNA"/>
</dbReference>
<dbReference type="Gene3D" id="1.25.40.10">
    <property type="entry name" value="Tetratricopeptide repeat domain"/>
    <property type="match status" value="2"/>
</dbReference>
<feature type="region of interest" description="Disordered" evidence="7">
    <location>
        <begin position="612"/>
        <end position="646"/>
    </location>
</feature>
<dbReference type="SMART" id="SM01043">
    <property type="entry name" value="BTAD"/>
    <property type="match status" value="1"/>
</dbReference>
<dbReference type="PANTHER" id="PTHR35807">
    <property type="entry name" value="TRANSCRIPTIONAL REGULATOR REDD-RELATED"/>
    <property type="match status" value="1"/>
</dbReference>
<dbReference type="InterPro" id="IPR016032">
    <property type="entry name" value="Sig_transdc_resp-reg_C-effctor"/>
</dbReference>
<evidence type="ECO:0000256" key="3">
    <source>
        <dbReference type="ARBA" id="ARBA00023125"/>
    </source>
</evidence>
<dbReference type="Proteomes" id="UP000027345">
    <property type="component" value="Unassembled WGS sequence"/>
</dbReference>
<dbReference type="Gene3D" id="3.40.50.300">
    <property type="entry name" value="P-loop containing nucleotide triphosphate hydrolases"/>
    <property type="match status" value="1"/>
</dbReference>
<dbReference type="STRING" id="287986.DV20_24060"/>
<dbReference type="InterPro" id="IPR011990">
    <property type="entry name" value="TPR-like_helical_dom_sf"/>
</dbReference>
<dbReference type="SUPFAM" id="SSF48452">
    <property type="entry name" value="TPR-like"/>
    <property type="match status" value="2"/>
</dbReference>
<evidence type="ECO:0000256" key="4">
    <source>
        <dbReference type="ARBA" id="ARBA00023163"/>
    </source>
</evidence>
<dbReference type="eggNOG" id="COG3629">
    <property type="taxonomic scope" value="Bacteria"/>
</dbReference>
<evidence type="ECO:0000259" key="8">
    <source>
        <dbReference type="PROSITE" id="PS51755"/>
    </source>
</evidence>
<dbReference type="SMART" id="SM00862">
    <property type="entry name" value="Trans_reg_C"/>
    <property type="match status" value="1"/>
</dbReference>
<dbReference type="InterPro" id="IPR027417">
    <property type="entry name" value="P-loop_NTPase"/>
</dbReference>
<name>A0A066U699_9PSEU</name>
<dbReference type="GO" id="GO:0000160">
    <property type="term" value="P:phosphorelay signal transduction system"/>
    <property type="evidence" value="ECO:0007669"/>
    <property type="project" value="InterPro"/>
</dbReference>
<dbReference type="OrthoDB" id="3275754at2"/>
<dbReference type="InterPro" id="IPR051677">
    <property type="entry name" value="AfsR-DnrI-RedD_regulator"/>
</dbReference>
<comment type="similarity">
    <text evidence="1">Belongs to the AfsR/DnrI/RedD regulatory family.</text>
</comment>
<dbReference type="AlphaFoldDB" id="A0A066U699"/>
<keyword evidence="2" id="KW-0805">Transcription regulation</keyword>
<feature type="repeat" description="TPR" evidence="5">
    <location>
        <begin position="714"/>
        <end position="747"/>
    </location>
</feature>
<evidence type="ECO:0000256" key="1">
    <source>
        <dbReference type="ARBA" id="ARBA00005820"/>
    </source>
</evidence>
<dbReference type="PROSITE" id="PS51755">
    <property type="entry name" value="OMPR_PHOB"/>
    <property type="match status" value="1"/>
</dbReference>
<evidence type="ECO:0000313" key="10">
    <source>
        <dbReference type="Proteomes" id="UP000027345"/>
    </source>
</evidence>
<dbReference type="GO" id="GO:0003677">
    <property type="term" value="F:DNA binding"/>
    <property type="evidence" value="ECO:0007669"/>
    <property type="project" value="UniProtKB-UniRule"/>
</dbReference>
<dbReference type="SUPFAM" id="SSF52540">
    <property type="entry name" value="P-loop containing nucleoside triphosphate hydrolases"/>
    <property type="match status" value="1"/>
</dbReference>
<dbReference type="PRINTS" id="PR00364">
    <property type="entry name" value="DISEASERSIST"/>
</dbReference>
<evidence type="ECO:0000256" key="2">
    <source>
        <dbReference type="ARBA" id="ARBA00023015"/>
    </source>
</evidence>
<gene>
    <name evidence="9" type="ORF">DV20_24060</name>
</gene>
<dbReference type="InterPro" id="IPR019734">
    <property type="entry name" value="TPR_rpt"/>
</dbReference>
<keyword evidence="3 6" id="KW-0238">DNA-binding</keyword>
<sequence>MEFRLLGTIEARQDGRRVDLGPVRQRSVLAALLADANRMVPVDQLIDRVWAESPPLRARDTLYSYLSRLRGVLAGGGLEIERLGGGYLLRVDPDAVDLHRFRRLVAEAREAGDNEAAAVLFDRARALWRGEALADVGTEWADELRRDLRAEKWAAELDHTDVRLRQGRHAELAAELTAWTREHPLNERLAGQLVLALYRCGRQADALDHYEQLRRRLVRELGTDPSPPLRELHQRVLRGDPDLIAAPAGTPAGADAVPHHFPAAPPSFIGRADELAALTAASRPEADVSRVVQISALAGAGGVGKTWLVLHWAHAHRERFPDGRLFADLHGFSPAGAPLDPSVVVRGFLGALGVAPSRIPPDQDAQVALYRKLVDGKRMLVVLDNAANAGQVVPLLPGSPACTTIVTSRRHLAPLITRYGARHLQLDILSHTEARALLAERLGEPRIAAEPAAAEALISLCGRYPLALAIMSRHAQTRPHIPLAEFAAELRDLGLDALDHEDPTVSLPTVLSWSLRALTGEQRALFALLGIAPGADIGLPAVAALAGSPPRRTAKVLSMLEEASLLTRRAGGRYAMHDLIRDYAAATADRDLPREERESALRRVIDHYTHTAHAADHRVDPHRKVVPLPAPAPGAEPGSPADDSGAMAWFDGEHANLLAAQRTAAALGWHDAVWHLAWGLHTFQNRRGLLHDRLAVWQAALDAAAHLPDPAAGIRAHRLLGDVFLYCRRHDEAVKHLHEAITLAEQHEDATEESLAHHSLSWAWQLRGDDHRALAHASRALELFRVLGQRVWEARELNQVGWFAARTGDFETARGHCTAALALHREHGDSHAEADTLDSLGYIEFHTGHHSSAIRRYRAALALYRDRGNTFQVADTLDRLGEPHAALGHHDDARTVWREALEMYRQQDRAHDAGRVQRQLDALDGDRSPGAVREASGFPSPG</sequence>
<dbReference type="eggNOG" id="COG3903">
    <property type="taxonomic scope" value="Bacteria"/>
</dbReference>
<comment type="caution">
    <text evidence="9">The sequence shown here is derived from an EMBL/GenBank/DDBJ whole genome shotgun (WGS) entry which is preliminary data.</text>
</comment>
<dbReference type="PANTHER" id="PTHR35807:SF1">
    <property type="entry name" value="TRANSCRIPTIONAL REGULATOR REDD"/>
    <property type="match status" value="1"/>
</dbReference>
<reference evidence="9 10" key="1">
    <citation type="submission" date="2014-05" db="EMBL/GenBank/DDBJ databases">
        <title>Draft genome sequence of Amycolatopsis rifamycinica DSM 46095.</title>
        <authorList>
            <person name="Lal R."/>
            <person name="Saxena A."/>
            <person name="Kumari R."/>
            <person name="Mukherjee U."/>
            <person name="Singh P."/>
            <person name="Sangwan N."/>
            <person name="Mahato N.K."/>
        </authorList>
    </citation>
    <scope>NUCLEOTIDE SEQUENCE [LARGE SCALE GENOMIC DNA]</scope>
    <source>
        <strain evidence="9 10">DSM 46095</strain>
    </source>
</reference>
<dbReference type="Pfam" id="PF03704">
    <property type="entry name" value="BTAD"/>
    <property type="match status" value="1"/>
</dbReference>
<dbReference type="InterPro" id="IPR001867">
    <property type="entry name" value="OmpR/PhoB-type_DNA-bd"/>
</dbReference>
<feature type="domain" description="OmpR/PhoB-type" evidence="8">
    <location>
        <begin position="1"/>
        <end position="91"/>
    </location>
</feature>
<dbReference type="SUPFAM" id="SSF46894">
    <property type="entry name" value="C-terminal effector domain of the bipartite response regulators"/>
    <property type="match status" value="1"/>
</dbReference>
<keyword evidence="4" id="KW-0804">Transcription</keyword>
<feature type="compositionally biased region" description="Basic and acidic residues" evidence="7">
    <location>
        <begin position="612"/>
        <end position="623"/>
    </location>
</feature>
<proteinExistence type="inferred from homology"/>
<dbReference type="Pfam" id="PF13424">
    <property type="entry name" value="TPR_12"/>
    <property type="match status" value="1"/>
</dbReference>
<keyword evidence="5" id="KW-0802">TPR repeat</keyword>
<organism evidence="9 10">
    <name type="scientific">Amycolatopsis rifamycinica</name>
    <dbReference type="NCBI Taxonomy" id="287986"/>
    <lineage>
        <taxon>Bacteria</taxon>
        <taxon>Bacillati</taxon>
        <taxon>Actinomycetota</taxon>
        <taxon>Actinomycetes</taxon>
        <taxon>Pseudonocardiales</taxon>
        <taxon>Pseudonocardiaceae</taxon>
        <taxon>Amycolatopsis</taxon>
    </lineage>
</organism>
<protein>
    <submittedName>
        <fullName evidence="9">Transcriptional regulator, SARP family protein</fullName>
    </submittedName>
</protein>
<dbReference type="GO" id="GO:0006355">
    <property type="term" value="P:regulation of DNA-templated transcription"/>
    <property type="evidence" value="ECO:0007669"/>
    <property type="project" value="InterPro"/>
</dbReference>
<dbReference type="InterPro" id="IPR036388">
    <property type="entry name" value="WH-like_DNA-bd_sf"/>
</dbReference>
<evidence type="ECO:0000256" key="5">
    <source>
        <dbReference type="PROSITE-ProRule" id="PRU00339"/>
    </source>
</evidence>
<dbReference type="RefSeq" id="WP_043783866.1">
    <property type="nucleotide sequence ID" value="NZ_JMQI01000050.1"/>
</dbReference>
<evidence type="ECO:0000313" key="9">
    <source>
        <dbReference type="EMBL" id="KDN19713.1"/>
    </source>
</evidence>
<evidence type="ECO:0000256" key="7">
    <source>
        <dbReference type="SAM" id="MobiDB-lite"/>
    </source>
</evidence>
<dbReference type="PROSITE" id="PS50005">
    <property type="entry name" value="TPR"/>
    <property type="match status" value="1"/>
</dbReference>
<dbReference type="SMART" id="SM00028">
    <property type="entry name" value="TPR"/>
    <property type="match status" value="5"/>
</dbReference>
<feature type="DNA-binding region" description="OmpR/PhoB-type" evidence="6">
    <location>
        <begin position="1"/>
        <end position="91"/>
    </location>
</feature>
<dbReference type="InterPro" id="IPR005158">
    <property type="entry name" value="BTAD"/>
</dbReference>
<dbReference type="CDD" id="cd15831">
    <property type="entry name" value="BTAD"/>
    <property type="match status" value="1"/>
</dbReference>
<accession>A0A066U699</accession>
<evidence type="ECO:0000256" key="6">
    <source>
        <dbReference type="PROSITE-ProRule" id="PRU01091"/>
    </source>
</evidence>